<accession>A0A9D1HBS0</accession>
<dbReference type="AlphaFoldDB" id="A0A9D1HBS0"/>
<protein>
    <recommendedName>
        <fullName evidence="2">Glycoside hydrolase 123-like N-terminal domain-containing protein</fullName>
    </recommendedName>
</protein>
<feature type="domain" description="Glycoside hydrolase 123-like N-terminal" evidence="2">
    <location>
        <begin position="32"/>
        <end position="210"/>
    </location>
</feature>
<gene>
    <name evidence="3" type="ORF">IAC44_06445</name>
</gene>
<evidence type="ECO:0000313" key="3">
    <source>
        <dbReference type="EMBL" id="HIT98460.1"/>
    </source>
</evidence>
<dbReference type="EMBL" id="DVLY01000160">
    <property type="protein sequence ID" value="HIT98460.1"/>
    <property type="molecule type" value="Genomic_DNA"/>
</dbReference>
<evidence type="ECO:0000313" key="4">
    <source>
        <dbReference type="Proteomes" id="UP000824161"/>
    </source>
</evidence>
<evidence type="ECO:0000256" key="1">
    <source>
        <dbReference type="SAM" id="SignalP"/>
    </source>
</evidence>
<name>A0A9D1HBS0_9FLAO</name>
<feature type="domain" description="Glycoside hydrolase 123-like N-terminal" evidence="2">
    <location>
        <begin position="810"/>
        <end position="921"/>
    </location>
</feature>
<organism evidence="3 4">
    <name type="scientific">Candidatus Merdimorpha stercoravium</name>
    <dbReference type="NCBI Taxonomy" id="2840863"/>
    <lineage>
        <taxon>Bacteria</taxon>
        <taxon>Pseudomonadati</taxon>
        <taxon>Bacteroidota</taxon>
        <taxon>Flavobacteriia</taxon>
        <taxon>Flavobacteriales</taxon>
        <taxon>Candidatus Merdimorpha</taxon>
    </lineage>
</organism>
<comment type="caution">
    <text evidence="3">The sequence shown here is derived from an EMBL/GenBank/DDBJ whole genome shotgun (WGS) entry which is preliminary data.</text>
</comment>
<dbReference type="Pfam" id="PF19543">
    <property type="entry name" value="GH123_N"/>
    <property type="match status" value="3"/>
</dbReference>
<dbReference type="Proteomes" id="UP000824161">
    <property type="component" value="Unassembled WGS sequence"/>
</dbReference>
<evidence type="ECO:0000259" key="2">
    <source>
        <dbReference type="Pfam" id="PF19543"/>
    </source>
</evidence>
<feature type="chain" id="PRO_5038766742" description="Glycoside hydrolase 123-like N-terminal domain-containing protein" evidence="1">
    <location>
        <begin position="29"/>
        <end position="929"/>
    </location>
</feature>
<keyword evidence="1" id="KW-0732">Signal</keyword>
<reference evidence="3" key="2">
    <citation type="journal article" date="2021" name="PeerJ">
        <title>Extensive microbial diversity within the chicken gut microbiome revealed by metagenomics and culture.</title>
        <authorList>
            <person name="Gilroy R."/>
            <person name="Ravi A."/>
            <person name="Getino M."/>
            <person name="Pursley I."/>
            <person name="Horton D.L."/>
            <person name="Alikhan N.F."/>
            <person name="Baker D."/>
            <person name="Gharbi K."/>
            <person name="Hall N."/>
            <person name="Watson M."/>
            <person name="Adriaenssens E.M."/>
            <person name="Foster-Nyarko E."/>
            <person name="Jarju S."/>
            <person name="Secka A."/>
            <person name="Antonio M."/>
            <person name="Oren A."/>
            <person name="Chaudhuri R.R."/>
            <person name="La Ragione R."/>
            <person name="Hildebrand F."/>
            <person name="Pallen M.J."/>
        </authorList>
    </citation>
    <scope>NUCLEOTIDE SEQUENCE</scope>
    <source>
        <strain evidence="3">1383</strain>
    </source>
</reference>
<proteinExistence type="predicted"/>
<reference evidence="3" key="1">
    <citation type="submission" date="2020-10" db="EMBL/GenBank/DDBJ databases">
        <authorList>
            <person name="Gilroy R."/>
        </authorList>
    </citation>
    <scope>NUCLEOTIDE SEQUENCE</scope>
    <source>
        <strain evidence="3">1383</strain>
    </source>
</reference>
<feature type="domain" description="Glycoside hydrolase 123-like N-terminal" evidence="2">
    <location>
        <begin position="286"/>
        <end position="525"/>
    </location>
</feature>
<feature type="signal peptide" evidence="1">
    <location>
        <begin position="1"/>
        <end position="28"/>
    </location>
</feature>
<sequence>MKEKKSRTRFFTGLFLMFFASMSLGAQPADPWEEPLASVRAYVYVARPAAAVRADVVWRMPSDFPTEKAAEALRHVAVYRASDGQRVGNVYIREFSSDRLVIAFEALSAGKYILYGAPYADLSDRAFSRAVWTRKHRPENYPDFIRFPQAETLQVQWRDLPSDDPYTVCATTTEADTYFSRAAGEAFRAYFVPERYPLNGENRLPLLWAVPSDDAPASGGFFSRMFGRKTETKPVGDTVRVSVGENALVQVGVVGTGSVPCPLVVRYTSAPSAGISLRVAGGEEQSIAPRELRSIWAVVETSADTPAGDYDLSLRIEGGGTARDIPFTLRVEDALPDPAASRRADFLSRIGQKSGGDSLTNLALNPRFPVTMSQGYLVSSGNNMLAINPETALPIQLYTGEASLLDVPMLLVFSTPNGTRKIGVRDLRFLRREGGVQLWEGSVRTHDMDVRLQASLSAYGKIHYDVEVQALSEIDFRNITLEAGFSERAEQACYDTVCVADGQVVGRRPSEGFSGLWIGGKDGGVFVTVDPDTTNVFYRLPEATVTLYKAARSGLIVGSGPLRMLAGQRISLQCSMQMLPVGYAAGKAFGRRLLWVEGDTLPRVEEVGRADGLVVAQPLCLLEDRNGRRADSLWAAGVGLFPYLRPFALPADGFPARVLASLGYPFTRENAGRAWYFAPQESFSAAVGSLYDEVLRCRSVQGVLLFDEPGNRLRLPEYSLRRTAAGEPLTVLWYEQGFDASRLGYAPWIDAVVVPDTLGKAVGEGCLARLGGLPQYGLAPSSSGDVLAGLSCGQAAYGVFSDSLSLSWVKALWEAREGLGLEGDSVRFYPEGEEVSPVRVSNPFVRVSAYRLADRLTVVCRNTSSVAQSFVPEFDFAALGIERWEVDRLERAAVGALQSEQMYLLGDRIPVEAGRTLVLNLRWVPRGQD</sequence>
<dbReference type="InterPro" id="IPR045711">
    <property type="entry name" value="GH123-like_N"/>
</dbReference>